<dbReference type="AlphaFoldDB" id="A0A9J6BT73"/>
<keyword evidence="3" id="KW-1185">Reference proteome</keyword>
<evidence type="ECO:0000313" key="2">
    <source>
        <dbReference type="EMBL" id="KAG5673076.1"/>
    </source>
</evidence>
<feature type="compositionally biased region" description="Low complexity" evidence="1">
    <location>
        <begin position="437"/>
        <end position="446"/>
    </location>
</feature>
<protein>
    <submittedName>
        <fullName evidence="2">Uncharacterized protein</fullName>
    </submittedName>
</protein>
<gene>
    <name evidence="2" type="ORF">PVAND_003151</name>
</gene>
<organism evidence="2 3">
    <name type="scientific">Polypedilum vanderplanki</name>
    <name type="common">Sleeping chironomid midge</name>
    <dbReference type="NCBI Taxonomy" id="319348"/>
    <lineage>
        <taxon>Eukaryota</taxon>
        <taxon>Metazoa</taxon>
        <taxon>Ecdysozoa</taxon>
        <taxon>Arthropoda</taxon>
        <taxon>Hexapoda</taxon>
        <taxon>Insecta</taxon>
        <taxon>Pterygota</taxon>
        <taxon>Neoptera</taxon>
        <taxon>Endopterygota</taxon>
        <taxon>Diptera</taxon>
        <taxon>Nematocera</taxon>
        <taxon>Chironomoidea</taxon>
        <taxon>Chironomidae</taxon>
        <taxon>Chironominae</taxon>
        <taxon>Polypedilum</taxon>
        <taxon>Polypedilum</taxon>
    </lineage>
</organism>
<dbReference type="Proteomes" id="UP001107558">
    <property type="component" value="Chromosome 3"/>
</dbReference>
<feature type="compositionally biased region" description="Basic and acidic residues" evidence="1">
    <location>
        <begin position="402"/>
        <end position="436"/>
    </location>
</feature>
<feature type="compositionally biased region" description="Basic residues" evidence="1">
    <location>
        <begin position="315"/>
        <end position="330"/>
    </location>
</feature>
<dbReference type="EMBL" id="JADBJN010000003">
    <property type="protein sequence ID" value="KAG5673076.1"/>
    <property type="molecule type" value="Genomic_DNA"/>
</dbReference>
<feature type="region of interest" description="Disordered" evidence="1">
    <location>
        <begin position="284"/>
        <end position="354"/>
    </location>
</feature>
<accession>A0A9J6BT73</accession>
<feature type="compositionally biased region" description="Basic and acidic residues" evidence="1">
    <location>
        <begin position="300"/>
        <end position="314"/>
    </location>
</feature>
<sequence>MDTRHKYLAGDIYYLENVNKISPRRFELPMFMQTKIQIKKNLYGIRNRLFRHMNSYDYKFRSLASEPKQVIRALRSRPSTRATLKKPLRITKIDRSLADSSSEWKLPPNVYRLGDFTTQRKQMGRRGPYQCFTVERDDKTVRNHFAPKPDSERCETDFYDLPSPFYDSMKTCNAYKNKFLKADRFADLKIDGTPPPTKYHPQNYTIKPKSTSYVSGKAKSKSKVDPVFYYPNTTVPEKEMEFNKPLITPEPGRYNIHHLQCRCHIKRCERNIFSGKIIRDEGHNLNRVDEQDEDDDENSDDFHSETESEESVEKVKKKLKKKKKKSKHGAKTTNRREREPISFRVKRSKSLEDLSTTTNREIRFNTMIKKRNLYSTKTGRPVGFLSAAPRFEEAEKPIKLYEREKKETLQTEEEKNATDSKPKVKGMTEKRLKELATPKQTQTQTPKRTKNEKIQVITKCPETSFRSFADKLRVVQHASSSFSIFGLRKLRENKAKQQREEEQVNEEDLVDDSQLSAIVISNK</sequence>
<evidence type="ECO:0000313" key="3">
    <source>
        <dbReference type="Proteomes" id="UP001107558"/>
    </source>
</evidence>
<feature type="region of interest" description="Disordered" evidence="1">
    <location>
        <begin position="402"/>
        <end position="451"/>
    </location>
</feature>
<name>A0A9J6BT73_POLVA</name>
<reference evidence="2" key="1">
    <citation type="submission" date="2021-03" db="EMBL/GenBank/DDBJ databases">
        <title>Chromosome level genome of the anhydrobiotic midge Polypedilum vanderplanki.</title>
        <authorList>
            <person name="Yoshida Y."/>
            <person name="Kikawada T."/>
            <person name="Gusev O."/>
        </authorList>
    </citation>
    <scope>NUCLEOTIDE SEQUENCE</scope>
    <source>
        <strain evidence="2">NIAS01</strain>
        <tissue evidence="2">Whole body or cell culture</tissue>
    </source>
</reference>
<proteinExistence type="predicted"/>
<dbReference type="OrthoDB" id="6275292at2759"/>
<evidence type="ECO:0000256" key="1">
    <source>
        <dbReference type="SAM" id="MobiDB-lite"/>
    </source>
</evidence>
<feature type="compositionally biased region" description="Acidic residues" evidence="1">
    <location>
        <begin position="290"/>
        <end position="299"/>
    </location>
</feature>
<comment type="caution">
    <text evidence="2">The sequence shown here is derived from an EMBL/GenBank/DDBJ whole genome shotgun (WGS) entry which is preliminary data.</text>
</comment>